<protein>
    <submittedName>
        <fullName evidence="2">Uncharacterized protein</fullName>
    </submittedName>
</protein>
<name>A0A9P4QL53_9PLEO</name>
<dbReference type="OrthoDB" id="6119954at2759"/>
<comment type="similarity">
    <text evidence="1">Belongs to the peptidase M20A family.</text>
</comment>
<dbReference type="Pfam" id="PF01546">
    <property type="entry name" value="Peptidase_M20"/>
    <property type="match status" value="1"/>
</dbReference>
<reference evidence="2" key="1">
    <citation type="journal article" date="2020" name="Stud. Mycol.">
        <title>101 Dothideomycetes genomes: a test case for predicting lifestyles and emergence of pathogens.</title>
        <authorList>
            <person name="Haridas S."/>
            <person name="Albert R."/>
            <person name="Binder M."/>
            <person name="Bloem J."/>
            <person name="Labutti K."/>
            <person name="Salamov A."/>
            <person name="Andreopoulos B."/>
            <person name="Baker S."/>
            <person name="Barry K."/>
            <person name="Bills G."/>
            <person name="Bluhm B."/>
            <person name="Cannon C."/>
            <person name="Castanera R."/>
            <person name="Culley D."/>
            <person name="Daum C."/>
            <person name="Ezra D."/>
            <person name="Gonzalez J."/>
            <person name="Henrissat B."/>
            <person name="Kuo A."/>
            <person name="Liang C."/>
            <person name="Lipzen A."/>
            <person name="Lutzoni F."/>
            <person name="Magnuson J."/>
            <person name="Mondo S."/>
            <person name="Nolan M."/>
            <person name="Ohm R."/>
            <person name="Pangilinan J."/>
            <person name="Park H.-J."/>
            <person name="Ramirez L."/>
            <person name="Alfaro M."/>
            <person name="Sun H."/>
            <person name="Tritt A."/>
            <person name="Yoshinaga Y."/>
            <person name="Zwiers L.-H."/>
            <person name="Turgeon B."/>
            <person name="Goodwin S."/>
            <person name="Spatafora J."/>
            <person name="Crous P."/>
            <person name="Grigoriev I."/>
        </authorList>
    </citation>
    <scope>NUCLEOTIDE SEQUENCE</scope>
    <source>
        <strain evidence="2">CBS 125425</strain>
    </source>
</reference>
<sequence>MTNSKAPSSPTHLPTLLTLFRPSLSPYESFYHDLHSHPSLLTKESRTAAAATLHRFLQHHLPPIGGHGLVAILRNGPGKTILLRSELDALPILEQTHLPYASKVRMRDAWGPSQLLLSAKNAWSSTLVLVFQPNEEYLGGAQAMLDDGLYDKIPMPDLVLAQHVVPLKAGTLGVSAGPVLAAADGIDIRIHSTGPGVNPQDNVDPVLVGARIIVRINDTLAGDAKQLVLECRQFHAGRPGADYRPYADVNVDLKTWDSGVRVKALEEISSIVHAECAEAGITDKPSIKQSVRAPLTQSDPDVVCAVKQTFTANLDAELVEQEPLSLLEDFSLLASGAGQGDAVCVLVVEGDR</sequence>
<proteinExistence type="inferred from homology"/>
<organism evidence="2 3">
    <name type="scientific">Polyplosphaeria fusca</name>
    <dbReference type="NCBI Taxonomy" id="682080"/>
    <lineage>
        <taxon>Eukaryota</taxon>
        <taxon>Fungi</taxon>
        <taxon>Dikarya</taxon>
        <taxon>Ascomycota</taxon>
        <taxon>Pezizomycotina</taxon>
        <taxon>Dothideomycetes</taxon>
        <taxon>Pleosporomycetidae</taxon>
        <taxon>Pleosporales</taxon>
        <taxon>Tetraplosphaeriaceae</taxon>
        <taxon>Polyplosphaeria</taxon>
    </lineage>
</organism>
<comment type="caution">
    <text evidence="2">The sequence shown here is derived from an EMBL/GenBank/DDBJ whole genome shotgun (WGS) entry which is preliminary data.</text>
</comment>
<dbReference type="PANTHER" id="PTHR11014:SF63">
    <property type="entry name" value="METALLOPEPTIDASE, PUTATIVE (AFU_ORTHOLOGUE AFUA_6G09600)-RELATED"/>
    <property type="match status" value="1"/>
</dbReference>
<dbReference type="AlphaFoldDB" id="A0A9P4QL53"/>
<gene>
    <name evidence="2" type="ORF">EJ04DRAFT_582491</name>
</gene>
<dbReference type="InterPro" id="IPR002933">
    <property type="entry name" value="Peptidase_M20"/>
</dbReference>
<dbReference type="PANTHER" id="PTHR11014">
    <property type="entry name" value="PEPTIDASE M20 FAMILY MEMBER"/>
    <property type="match status" value="1"/>
</dbReference>
<evidence type="ECO:0000313" key="2">
    <source>
        <dbReference type="EMBL" id="KAF2726757.1"/>
    </source>
</evidence>
<dbReference type="Proteomes" id="UP000799444">
    <property type="component" value="Unassembled WGS sequence"/>
</dbReference>
<accession>A0A9P4QL53</accession>
<evidence type="ECO:0000256" key="1">
    <source>
        <dbReference type="ARBA" id="ARBA00006247"/>
    </source>
</evidence>
<dbReference type="SUPFAM" id="SSF53187">
    <property type="entry name" value="Zn-dependent exopeptidases"/>
    <property type="match status" value="1"/>
</dbReference>
<dbReference type="EMBL" id="ML996395">
    <property type="protein sequence ID" value="KAF2726757.1"/>
    <property type="molecule type" value="Genomic_DNA"/>
</dbReference>
<keyword evidence="3" id="KW-1185">Reference proteome</keyword>
<dbReference type="Gene3D" id="3.40.630.10">
    <property type="entry name" value="Zn peptidases"/>
    <property type="match status" value="1"/>
</dbReference>
<evidence type="ECO:0000313" key="3">
    <source>
        <dbReference type="Proteomes" id="UP000799444"/>
    </source>
</evidence>
<dbReference type="Gene3D" id="3.30.70.360">
    <property type="match status" value="1"/>
</dbReference>
<dbReference type="GO" id="GO:0016787">
    <property type="term" value="F:hydrolase activity"/>
    <property type="evidence" value="ECO:0007669"/>
    <property type="project" value="InterPro"/>
</dbReference>
<dbReference type="InterPro" id="IPR017439">
    <property type="entry name" value="Amidohydrolase"/>
</dbReference>